<feature type="signal peptide" evidence="2">
    <location>
        <begin position="1"/>
        <end position="23"/>
    </location>
</feature>
<dbReference type="NCBIfam" id="TIGR01845">
    <property type="entry name" value="outer_NodT"/>
    <property type="match status" value="1"/>
</dbReference>
<dbReference type="SUPFAM" id="SSF56954">
    <property type="entry name" value="Outer membrane efflux proteins (OEP)"/>
    <property type="match status" value="1"/>
</dbReference>
<dbReference type="Proteomes" id="UP000306196">
    <property type="component" value="Unassembled WGS sequence"/>
</dbReference>
<evidence type="ECO:0000256" key="1">
    <source>
        <dbReference type="ARBA" id="ARBA00007613"/>
    </source>
</evidence>
<protein>
    <submittedName>
        <fullName evidence="5">Efflux transporter outer membrane subunit</fullName>
    </submittedName>
</protein>
<keyword evidence="2" id="KW-0812">Transmembrane</keyword>
<dbReference type="PANTHER" id="PTHR30203">
    <property type="entry name" value="OUTER MEMBRANE CATION EFFLUX PROTEIN"/>
    <property type="match status" value="1"/>
</dbReference>
<dbReference type="InterPro" id="IPR003423">
    <property type="entry name" value="OMP_efflux"/>
</dbReference>
<dbReference type="OrthoDB" id="9770517at2"/>
<keyword evidence="2" id="KW-0564">Palmitate</keyword>
<dbReference type="GO" id="GO:0015562">
    <property type="term" value="F:efflux transmembrane transporter activity"/>
    <property type="evidence" value="ECO:0007669"/>
    <property type="project" value="InterPro"/>
</dbReference>
<feature type="chain" id="PRO_5024458039" evidence="2">
    <location>
        <begin position="24"/>
        <end position="483"/>
    </location>
</feature>
<keyword evidence="2" id="KW-0732">Signal</keyword>
<comment type="similarity">
    <text evidence="1 2">Belongs to the outer membrane factor (OMF) (TC 1.B.17) family.</text>
</comment>
<proteinExistence type="inferred from homology"/>
<dbReference type="Gene3D" id="1.20.1600.10">
    <property type="entry name" value="Outer membrane efflux proteins (OEP)"/>
    <property type="match status" value="1"/>
</dbReference>
<keyword evidence="2" id="KW-0449">Lipoprotein</keyword>
<keyword evidence="6" id="KW-1185">Reference proteome</keyword>
<name>A0A5R8K825_9BACT</name>
<dbReference type="Pfam" id="PF02321">
    <property type="entry name" value="OEP"/>
    <property type="match status" value="2"/>
</dbReference>
<dbReference type="GO" id="GO:0005886">
    <property type="term" value="C:plasma membrane"/>
    <property type="evidence" value="ECO:0007669"/>
    <property type="project" value="UniProtKB-SubCell"/>
</dbReference>
<dbReference type="RefSeq" id="WP_138088580.1">
    <property type="nucleotide sequence ID" value="NZ_VAUV01000024.1"/>
</dbReference>
<keyword evidence="2" id="KW-1134">Transmembrane beta strand</keyword>
<evidence type="ECO:0000313" key="6">
    <source>
        <dbReference type="Proteomes" id="UP000306196"/>
    </source>
</evidence>
<dbReference type="PANTHER" id="PTHR30203:SF25">
    <property type="entry name" value="OUTER MEMBRANE PROTEIN-RELATED"/>
    <property type="match status" value="1"/>
</dbReference>
<dbReference type="EMBL" id="VAUV01000024">
    <property type="protein sequence ID" value="TLD68488.1"/>
    <property type="molecule type" value="Genomic_DNA"/>
</dbReference>
<evidence type="ECO:0000256" key="4">
    <source>
        <dbReference type="SAM" id="MobiDB-lite"/>
    </source>
</evidence>
<organism evidence="5 6">
    <name type="scientific">Phragmitibacter flavus</name>
    <dbReference type="NCBI Taxonomy" id="2576071"/>
    <lineage>
        <taxon>Bacteria</taxon>
        <taxon>Pseudomonadati</taxon>
        <taxon>Verrucomicrobiota</taxon>
        <taxon>Verrucomicrobiia</taxon>
        <taxon>Verrucomicrobiales</taxon>
        <taxon>Verrucomicrobiaceae</taxon>
        <taxon>Phragmitibacter</taxon>
    </lineage>
</organism>
<keyword evidence="3" id="KW-0175">Coiled coil</keyword>
<reference evidence="5 6" key="1">
    <citation type="submission" date="2019-05" db="EMBL/GenBank/DDBJ databases">
        <title>Verrucobacter flavum gen. nov., sp. nov. a new member of the family Verrucomicrobiaceae.</title>
        <authorList>
            <person name="Szuroczki S."/>
            <person name="Abbaszade G."/>
            <person name="Szabo A."/>
            <person name="Felfoldi T."/>
            <person name="Schumann P."/>
            <person name="Boka K."/>
            <person name="Keki Z."/>
            <person name="Toumi M."/>
            <person name="Toth E."/>
        </authorList>
    </citation>
    <scope>NUCLEOTIDE SEQUENCE [LARGE SCALE GENOMIC DNA]</scope>
    <source>
        <strain evidence="5 6">MG-N-17</strain>
    </source>
</reference>
<comment type="subcellular location">
    <subcellularLocation>
        <location evidence="2">Cell membrane</location>
        <topology evidence="2">Lipid-anchor</topology>
    </subcellularLocation>
</comment>
<evidence type="ECO:0000313" key="5">
    <source>
        <dbReference type="EMBL" id="TLD68488.1"/>
    </source>
</evidence>
<dbReference type="InterPro" id="IPR010131">
    <property type="entry name" value="MdtP/NodT-like"/>
</dbReference>
<sequence length="483" mass="52135">MAPRPTALFSFSILVLASLSSCAVGPNYTKPETPVDEKFSTKESGFSTAAAVPLWWRKFNDAKLNSLIDRAIAANHDLRIAAANIEEARALRNSVRFDYFPTVTSGGSYTNQRSSTQTSQGRFTGFGGGGSNGRGSEVYEAGFDATWELDLWGRVRRSNWAARADVESAEATRNAVMVAITGEVASAYLDLRGLQNQLAVARRNANNQGETLKLTESLLQGGRGTELDTSRSRALLNSTLAAIPLIESAIHQDIHRLSVLVGAQPSALKSELIKSRPMPALPSLVRIGNPADLLRRRPDVYAVEKQLEAATQRVGVATADLFPSVTFNGTAALQAESFSGLGRSGADATSFGPSIRWAAFDLGRVQAQIKASSARTQRSLAEYEQTVLGALEETENALVAYGRQRARRNYLRESANASQQAADLARERYQNGVADFLTVLDAQRELLDAQSQLAESETLTATSLVAIYKALGGGWETNGRTEK</sequence>
<evidence type="ECO:0000256" key="3">
    <source>
        <dbReference type="SAM" id="Coils"/>
    </source>
</evidence>
<gene>
    <name evidence="5" type="ORF">FEM03_22555</name>
</gene>
<evidence type="ECO:0000256" key="2">
    <source>
        <dbReference type="RuleBase" id="RU362097"/>
    </source>
</evidence>
<dbReference type="PROSITE" id="PS51257">
    <property type="entry name" value="PROKAR_LIPOPROTEIN"/>
    <property type="match status" value="1"/>
</dbReference>
<comment type="caution">
    <text evidence="5">The sequence shown here is derived from an EMBL/GenBank/DDBJ whole genome shotgun (WGS) entry which is preliminary data.</text>
</comment>
<keyword evidence="2" id="KW-0472">Membrane</keyword>
<feature type="coiled-coil region" evidence="3">
    <location>
        <begin position="407"/>
        <end position="459"/>
    </location>
</feature>
<accession>A0A5R8K825</accession>
<feature type="region of interest" description="Disordered" evidence="4">
    <location>
        <begin position="108"/>
        <end position="129"/>
    </location>
</feature>
<dbReference type="AlphaFoldDB" id="A0A5R8K825"/>
<dbReference type="Gene3D" id="2.20.200.10">
    <property type="entry name" value="Outer membrane efflux proteins (OEP)"/>
    <property type="match status" value="1"/>
</dbReference>